<keyword evidence="4 15" id="KW-0227">DNA damage</keyword>
<dbReference type="Pfam" id="PF17191">
    <property type="entry name" value="RecG_wedge"/>
    <property type="match status" value="1"/>
</dbReference>
<feature type="domain" description="Helicase C-terminal" evidence="17">
    <location>
        <begin position="449"/>
        <end position="613"/>
    </location>
</feature>
<dbReference type="EC" id="5.6.2.4" evidence="13 15"/>
<gene>
    <name evidence="18" type="ORF">DCC39_00835</name>
</gene>
<dbReference type="RefSeq" id="WP_116552972.1">
    <property type="nucleotide sequence ID" value="NZ_QCZG01000001.1"/>
</dbReference>
<dbReference type="CDD" id="cd17992">
    <property type="entry name" value="DEXHc_RecG"/>
    <property type="match status" value="1"/>
</dbReference>
<evidence type="ECO:0000256" key="11">
    <source>
        <dbReference type="ARBA" id="ARBA00023235"/>
    </source>
</evidence>
<comment type="catalytic activity">
    <reaction evidence="12 15">
        <text>Couples ATP hydrolysis with the unwinding of duplex DNA by translocating in the 3'-5' direction.</text>
        <dbReference type="EC" id="5.6.2.4"/>
    </reaction>
</comment>
<dbReference type="InterPro" id="IPR027417">
    <property type="entry name" value="P-loop_NTPase"/>
</dbReference>
<evidence type="ECO:0000256" key="8">
    <source>
        <dbReference type="ARBA" id="ARBA00023125"/>
    </source>
</evidence>
<keyword evidence="19" id="KW-1185">Reference proteome</keyword>
<evidence type="ECO:0000313" key="19">
    <source>
        <dbReference type="Proteomes" id="UP000245998"/>
    </source>
</evidence>
<dbReference type="SUPFAM" id="SSF50249">
    <property type="entry name" value="Nucleic acid-binding proteins"/>
    <property type="match status" value="1"/>
</dbReference>
<evidence type="ECO:0000259" key="17">
    <source>
        <dbReference type="PROSITE" id="PS51194"/>
    </source>
</evidence>
<dbReference type="InterPro" id="IPR033454">
    <property type="entry name" value="RecG_wedge"/>
</dbReference>
<comment type="similarity">
    <text evidence="1 15">Belongs to the helicase family. RecG subfamily.</text>
</comment>
<dbReference type="PROSITE" id="PS51194">
    <property type="entry name" value="HELICASE_CTER"/>
    <property type="match status" value="1"/>
</dbReference>
<dbReference type="Proteomes" id="UP000245998">
    <property type="component" value="Unassembled WGS sequence"/>
</dbReference>
<evidence type="ECO:0000256" key="2">
    <source>
        <dbReference type="ARBA" id="ARBA00017846"/>
    </source>
</evidence>
<evidence type="ECO:0000256" key="1">
    <source>
        <dbReference type="ARBA" id="ARBA00007504"/>
    </source>
</evidence>
<dbReference type="NCBIfam" id="NF008165">
    <property type="entry name" value="PRK10917.1-3"/>
    <property type="match status" value="1"/>
</dbReference>
<organism evidence="18 19">
    <name type="scientific">Pueribacillus theae</name>
    <dbReference type="NCBI Taxonomy" id="2171751"/>
    <lineage>
        <taxon>Bacteria</taxon>
        <taxon>Bacillati</taxon>
        <taxon>Bacillota</taxon>
        <taxon>Bacilli</taxon>
        <taxon>Bacillales</taxon>
        <taxon>Bacillaceae</taxon>
        <taxon>Pueribacillus</taxon>
    </lineage>
</organism>
<evidence type="ECO:0000256" key="6">
    <source>
        <dbReference type="ARBA" id="ARBA00022806"/>
    </source>
</evidence>
<dbReference type="GO" id="GO:0006310">
    <property type="term" value="P:DNA recombination"/>
    <property type="evidence" value="ECO:0007669"/>
    <property type="project" value="UniProtKB-UniRule"/>
</dbReference>
<evidence type="ECO:0000256" key="4">
    <source>
        <dbReference type="ARBA" id="ARBA00022763"/>
    </source>
</evidence>
<keyword evidence="7 15" id="KW-0067">ATP-binding</keyword>
<dbReference type="GO" id="GO:0003677">
    <property type="term" value="F:DNA binding"/>
    <property type="evidence" value="ECO:0007669"/>
    <property type="project" value="UniProtKB-KW"/>
</dbReference>
<dbReference type="CDD" id="cd04488">
    <property type="entry name" value="RecG_wedge_OBF"/>
    <property type="match status" value="1"/>
</dbReference>
<keyword evidence="8" id="KW-0238">DNA-binding</keyword>
<dbReference type="AlphaFoldDB" id="A0A2U1K8I2"/>
<evidence type="ECO:0000313" key="18">
    <source>
        <dbReference type="EMBL" id="PWA13468.1"/>
    </source>
</evidence>
<evidence type="ECO:0000256" key="13">
    <source>
        <dbReference type="ARBA" id="ARBA00034808"/>
    </source>
</evidence>
<dbReference type="InterPro" id="IPR045562">
    <property type="entry name" value="RecG_dom3_C"/>
</dbReference>
<dbReference type="GO" id="GO:0043138">
    <property type="term" value="F:3'-5' DNA helicase activity"/>
    <property type="evidence" value="ECO:0007669"/>
    <property type="project" value="UniProtKB-EC"/>
</dbReference>
<dbReference type="InterPro" id="IPR001650">
    <property type="entry name" value="Helicase_C-like"/>
</dbReference>
<comment type="catalytic activity">
    <reaction evidence="14 15">
        <text>ATP + H2O = ADP + phosphate + H(+)</text>
        <dbReference type="Rhea" id="RHEA:13065"/>
        <dbReference type="ChEBI" id="CHEBI:15377"/>
        <dbReference type="ChEBI" id="CHEBI:15378"/>
        <dbReference type="ChEBI" id="CHEBI:30616"/>
        <dbReference type="ChEBI" id="CHEBI:43474"/>
        <dbReference type="ChEBI" id="CHEBI:456216"/>
        <dbReference type="EC" id="5.6.2.4"/>
    </reaction>
</comment>
<dbReference type="Gene3D" id="2.40.50.140">
    <property type="entry name" value="Nucleic acid-binding proteins"/>
    <property type="match status" value="1"/>
</dbReference>
<dbReference type="InterPro" id="IPR004609">
    <property type="entry name" value="ATP-dep_DNA_helicase_RecG"/>
</dbReference>
<dbReference type="InterPro" id="IPR011545">
    <property type="entry name" value="DEAD/DEAH_box_helicase_dom"/>
</dbReference>
<dbReference type="Pfam" id="PF19833">
    <property type="entry name" value="RecG_dom3_C"/>
    <property type="match status" value="1"/>
</dbReference>
<protein>
    <recommendedName>
        <fullName evidence="2 15">ATP-dependent DNA helicase RecG</fullName>
        <ecNumber evidence="13 15">5.6.2.4</ecNumber>
    </recommendedName>
</protein>
<dbReference type="GO" id="GO:0006281">
    <property type="term" value="P:DNA repair"/>
    <property type="evidence" value="ECO:0007669"/>
    <property type="project" value="UniProtKB-UniRule"/>
</dbReference>
<dbReference type="SMART" id="SM00490">
    <property type="entry name" value="HELICc"/>
    <property type="match status" value="2"/>
</dbReference>
<evidence type="ECO:0000256" key="12">
    <source>
        <dbReference type="ARBA" id="ARBA00034617"/>
    </source>
</evidence>
<keyword evidence="5 15" id="KW-0378">Hydrolase</keyword>
<dbReference type="InterPro" id="IPR012340">
    <property type="entry name" value="NA-bd_OB-fold"/>
</dbReference>
<dbReference type="GO" id="GO:0005524">
    <property type="term" value="F:ATP binding"/>
    <property type="evidence" value="ECO:0007669"/>
    <property type="project" value="UniProtKB-KW"/>
</dbReference>
<feature type="domain" description="Helicase ATP-binding" evidence="16">
    <location>
        <begin position="269"/>
        <end position="430"/>
    </location>
</feature>
<dbReference type="SUPFAM" id="SSF52540">
    <property type="entry name" value="P-loop containing nucleoside triphosphate hydrolases"/>
    <property type="match status" value="2"/>
</dbReference>
<comment type="caution">
    <text evidence="18">The sequence shown here is derived from an EMBL/GenBank/DDBJ whole genome shotgun (WGS) entry which is preliminary data.</text>
</comment>
<dbReference type="NCBIfam" id="NF008168">
    <property type="entry name" value="PRK10917.2-2"/>
    <property type="match status" value="1"/>
</dbReference>
<dbReference type="PROSITE" id="PS51192">
    <property type="entry name" value="HELICASE_ATP_BIND_1"/>
    <property type="match status" value="1"/>
</dbReference>
<dbReference type="OrthoDB" id="9804325at2"/>
<keyword evidence="11" id="KW-0413">Isomerase</keyword>
<dbReference type="NCBIfam" id="TIGR00643">
    <property type="entry name" value="recG"/>
    <property type="match status" value="1"/>
</dbReference>
<dbReference type="PANTHER" id="PTHR47964">
    <property type="entry name" value="ATP-DEPENDENT DNA HELICASE HOMOLOG RECG, CHLOROPLASTIC"/>
    <property type="match status" value="1"/>
</dbReference>
<proteinExistence type="inferred from homology"/>
<dbReference type="PANTHER" id="PTHR47964:SF1">
    <property type="entry name" value="ATP-DEPENDENT DNA HELICASE HOMOLOG RECG, CHLOROPLASTIC"/>
    <property type="match status" value="1"/>
</dbReference>
<dbReference type="InterPro" id="IPR014001">
    <property type="entry name" value="Helicase_ATP-bd"/>
</dbReference>
<dbReference type="CDD" id="cd18811">
    <property type="entry name" value="SF2_C_RecG"/>
    <property type="match status" value="1"/>
</dbReference>
<evidence type="ECO:0000256" key="9">
    <source>
        <dbReference type="ARBA" id="ARBA00023172"/>
    </source>
</evidence>
<accession>A0A2U1K8I2</accession>
<dbReference type="Pfam" id="PF00270">
    <property type="entry name" value="DEAD"/>
    <property type="match status" value="1"/>
</dbReference>
<keyword evidence="3 15" id="KW-0547">Nucleotide-binding</keyword>
<evidence type="ECO:0000256" key="5">
    <source>
        <dbReference type="ARBA" id="ARBA00022801"/>
    </source>
</evidence>
<evidence type="ECO:0000256" key="10">
    <source>
        <dbReference type="ARBA" id="ARBA00023204"/>
    </source>
</evidence>
<evidence type="ECO:0000256" key="15">
    <source>
        <dbReference type="RuleBase" id="RU363016"/>
    </source>
</evidence>
<dbReference type="GO" id="GO:0016887">
    <property type="term" value="F:ATP hydrolysis activity"/>
    <property type="evidence" value="ECO:0007669"/>
    <property type="project" value="RHEA"/>
</dbReference>
<keyword evidence="10 15" id="KW-0234">DNA repair</keyword>
<evidence type="ECO:0000256" key="14">
    <source>
        <dbReference type="ARBA" id="ARBA00048988"/>
    </source>
</evidence>
<dbReference type="InterPro" id="IPR047112">
    <property type="entry name" value="RecG/Mfd"/>
</dbReference>
<name>A0A2U1K8I2_9BACI</name>
<dbReference type="EMBL" id="QCZG01000001">
    <property type="protein sequence ID" value="PWA13468.1"/>
    <property type="molecule type" value="Genomic_DNA"/>
</dbReference>
<evidence type="ECO:0000256" key="3">
    <source>
        <dbReference type="ARBA" id="ARBA00022741"/>
    </source>
</evidence>
<keyword evidence="9 15" id="KW-0233">DNA recombination</keyword>
<dbReference type="Gene3D" id="3.40.50.300">
    <property type="entry name" value="P-loop containing nucleotide triphosphate hydrolases"/>
    <property type="match status" value="2"/>
</dbReference>
<dbReference type="Pfam" id="PF00271">
    <property type="entry name" value="Helicase_C"/>
    <property type="match status" value="1"/>
</dbReference>
<dbReference type="SMART" id="SM00487">
    <property type="entry name" value="DEXDc"/>
    <property type="match status" value="1"/>
</dbReference>
<comment type="function">
    <text evidence="15">Plays a critical role in recombination and DNA repair. Helps process Holliday junction intermediates to mature products by catalyzing branch migration. Has replication fork regression activity, unwinds stalled or blocked replication forks to make a HJ that can be resolved. Has a DNA unwinding activity characteristic of a DNA helicase with 3'-5' polarity.</text>
</comment>
<reference evidence="18 19" key="1">
    <citation type="submission" date="2018-04" db="EMBL/GenBank/DDBJ databases">
        <title>Camelliibacillus theae gen. nov., sp. nov., isolated from Pu'er tea.</title>
        <authorList>
            <person name="Niu L."/>
        </authorList>
    </citation>
    <scope>NUCLEOTIDE SEQUENCE [LARGE SCALE GENOMIC DNA]</scope>
    <source>
        <strain evidence="18 19">T8</strain>
    </source>
</reference>
<evidence type="ECO:0000259" key="16">
    <source>
        <dbReference type="PROSITE" id="PS51192"/>
    </source>
</evidence>
<sequence length="679" mass="77241">MKLNQPVNTIKGIGDELENDLNSLGIHTIKDMLEYFPYRYEDNELSNLEDVKHGDSVTLEGQVQNTPNVRYYGGKKSKLTARILVGRILINAVIFNRAFLKKSLTPGKTVTISGKWDQHRMTVTVDNIELSSFSNDRAIKPIYSLKEGIYQKQFRRFIESALLIGIDDMEELLPGFIQKKYKLYSKREAIQAIHFPKNHTQLKQARRRIVYEELLLFQLKMQALRKFERENSKGTAKQFSHEELKKMVGLLPFELTVSQHNVLKEILTDLRSPYRMNRLLQGDVGSGKTVIAAITLYAAVLAGYQGALMVPTEILAEQHMESLQQLLASHNISIALLTSSVKGKRREDILSRLKAGDIQIIVGTHSLIQEDVNFHHLGLVITDEQHRFGVNQRRALKSKGLSPDVLFMTATPIPRTLAITAFGDMDISAITELPAGRKPIETYWVKDSMLERVYGFLNKEIAAGRQAYVICPLIEESDKLDVQNVIDVHEEIVHHFPDFKVGLMHGRLTNEEKETVMRQFSENNIQILVSTTVVEVGVNVPNASLMIIYDAERFGLAQLHQLRGRVGRGSSQSYCILIANPKSEEGKERMRVMTETNDGFLLSEKDLKIRGPGDFFGQKQSGIPQFKVADLVHDYRALEVARDDAKQFIESESFWTEPAFEKLRHYLSNEEFIKGEKLD</sequence>
<keyword evidence="6 15" id="KW-0347">Helicase</keyword>
<evidence type="ECO:0000256" key="7">
    <source>
        <dbReference type="ARBA" id="ARBA00022840"/>
    </source>
</evidence>